<dbReference type="InterPro" id="IPR038896">
    <property type="entry name" value="RNF170"/>
</dbReference>
<feature type="transmembrane region" description="Helical" evidence="5">
    <location>
        <begin position="181"/>
        <end position="201"/>
    </location>
</feature>
<evidence type="ECO:0000256" key="4">
    <source>
        <dbReference type="PROSITE-ProRule" id="PRU00175"/>
    </source>
</evidence>
<dbReference type="InterPro" id="IPR013083">
    <property type="entry name" value="Znf_RING/FYVE/PHD"/>
</dbReference>
<dbReference type="AlphaFoldDB" id="A0AAV1FG44"/>
<dbReference type="Gene3D" id="3.30.40.10">
    <property type="entry name" value="Zinc/RING finger domain, C3HC4 (zinc finger)"/>
    <property type="match status" value="1"/>
</dbReference>
<dbReference type="PROSITE" id="PS50089">
    <property type="entry name" value="ZF_RING_2"/>
    <property type="match status" value="1"/>
</dbReference>
<dbReference type="InterPro" id="IPR017907">
    <property type="entry name" value="Znf_RING_CS"/>
</dbReference>
<evidence type="ECO:0000256" key="3">
    <source>
        <dbReference type="ARBA" id="ARBA00022833"/>
    </source>
</evidence>
<dbReference type="CDD" id="cd16553">
    <property type="entry name" value="RING-HC_RNF170"/>
    <property type="match status" value="1"/>
</dbReference>
<keyword evidence="5" id="KW-0812">Transmembrane</keyword>
<evidence type="ECO:0000256" key="1">
    <source>
        <dbReference type="ARBA" id="ARBA00022723"/>
    </source>
</evidence>
<dbReference type="PANTHER" id="PTHR22894">
    <property type="entry name" value="RING-TYPE DOMAIN-CONTAINING PROTEIN"/>
    <property type="match status" value="1"/>
</dbReference>
<dbReference type="GO" id="GO:0008270">
    <property type="term" value="F:zinc ion binding"/>
    <property type="evidence" value="ECO:0007669"/>
    <property type="project" value="UniProtKB-KW"/>
</dbReference>
<feature type="domain" description="RING-type" evidence="6">
    <location>
        <begin position="74"/>
        <end position="117"/>
    </location>
</feature>
<keyword evidence="1" id="KW-0479">Metal-binding</keyword>
<dbReference type="InterPro" id="IPR001841">
    <property type="entry name" value="Znf_RING"/>
</dbReference>
<dbReference type="SUPFAM" id="SSF57850">
    <property type="entry name" value="RING/U-box"/>
    <property type="match status" value="1"/>
</dbReference>
<dbReference type="GO" id="GO:0061630">
    <property type="term" value="F:ubiquitin protein ligase activity"/>
    <property type="evidence" value="ECO:0007669"/>
    <property type="project" value="InterPro"/>
</dbReference>
<evidence type="ECO:0000313" key="7">
    <source>
        <dbReference type="EMBL" id="CAJ1060048.1"/>
    </source>
</evidence>
<proteinExistence type="predicted"/>
<dbReference type="EMBL" id="OY660870">
    <property type="protein sequence ID" value="CAJ1060048.1"/>
    <property type="molecule type" value="Genomic_DNA"/>
</dbReference>
<keyword evidence="3" id="KW-0862">Zinc</keyword>
<evidence type="ECO:0000313" key="8">
    <source>
        <dbReference type="Proteomes" id="UP001178508"/>
    </source>
</evidence>
<dbReference type="Proteomes" id="UP001178508">
    <property type="component" value="Chromosome 7"/>
</dbReference>
<reference evidence="7" key="1">
    <citation type="submission" date="2023-08" db="EMBL/GenBank/DDBJ databases">
        <authorList>
            <person name="Alioto T."/>
            <person name="Alioto T."/>
            <person name="Gomez Garrido J."/>
        </authorList>
    </citation>
    <scope>NUCLEOTIDE SEQUENCE</scope>
</reference>
<keyword evidence="8" id="KW-1185">Reference proteome</keyword>
<keyword evidence="5" id="KW-0472">Membrane</keyword>
<name>A0AAV1FG44_XYRNO</name>
<evidence type="ECO:0000256" key="5">
    <source>
        <dbReference type="SAM" id="Phobius"/>
    </source>
</evidence>
<accession>A0AAV1FG44</accession>
<dbReference type="Pfam" id="PF13445">
    <property type="entry name" value="zf-RING_UBOX"/>
    <property type="match status" value="1"/>
</dbReference>
<dbReference type="InterPro" id="IPR027370">
    <property type="entry name" value="Znf-RING_euk"/>
</dbReference>
<feature type="transmembrane region" description="Helical" evidence="5">
    <location>
        <begin position="221"/>
        <end position="242"/>
    </location>
</feature>
<dbReference type="PROSITE" id="PS00518">
    <property type="entry name" value="ZF_RING_1"/>
    <property type="match status" value="1"/>
</dbReference>
<evidence type="ECO:0000259" key="6">
    <source>
        <dbReference type="PROSITE" id="PS50089"/>
    </source>
</evidence>
<protein>
    <submittedName>
        <fullName evidence="7">RING-HC_RNF170 domain-containing protein</fullName>
    </submittedName>
</protein>
<dbReference type="PANTHER" id="PTHR22894:SF2">
    <property type="entry name" value="RING-TYPE DOMAIN-CONTAINING PROTEIN"/>
    <property type="match status" value="1"/>
</dbReference>
<organism evidence="7 8">
    <name type="scientific">Xyrichtys novacula</name>
    <name type="common">Pearly razorfish</name>
    <name type="synonym">Hemipteronotus novacula</name>
    <dbReference type="NCBI Taxonomy" id="13765"/>
    <lineage>
        <taxon>Eukaryota</taxon>
        <taxon>Metazoa</taxon>
        <taxon>Chordata</taxon>
        <taxon>Craniata</taxon>
        <taxon>Vertebrata</taxon>
        <taxon>Euteleostomi</taxon>
        <taxon>Actinopterygii</taxon>
        <taxon>Neopterygii</taxon>
        <taxon>Teleostei</taxon>
        <taxon>Neoteleostei</taxon>
        <taxon>Acanthomorphata</taxon>
        <taxon>Eupercaria</taxon>
        <taxon>Labriformes</taxon>
        <taxon>Labridae</taxon>
        <taxon>Xyrichtys</taxon>
    </lineage>
</organism>
<dbReference type="SMART" id="SM00184">
    <property type="entry name" value="RING"/>
    <property type="match status" value="1"/>
</dbReference>
<gene>
    <name evidence="7" type="ORF">XNOV1_A011136</name>
</gene>
<keyword evidence="5" id="KW-1133">Transmembrane helix</keyword>
<keyword evidence="2 4" id="KW-0863">Zinc-finger</keyword>
<sequence length="259" mass="28447">MLYSDAVRLHFTSFYHTMTTCSTPAFHQHSAQLRLDCSPPDGPAAHLRSSRSVPCSPEQSAPCWSCQQDLPQSCPVCLQTPDFPVKTNCGHLFCAPCLMAYWRHGSWLNAISCPLCRQKVSVLCHLFKESRSDRQSKEVLVEISNYNKRYSGAPRRVTDYLCDAPLLLQVLVRGLGTMGGLVWLFLFRVAVCFVGTVVSISSPPLDPTSSPSLGADPSLCGLLGVLDDVVVVVLLLTCVINVNQQIMPDTEEQSADTNN</sequence>
<evidence type="ECO:0000256" key="2">
    <source>
        <dbReference type="ARBA" id="ARBA00022771"/>
    </source>
</evidence>